<feature type="compositionally biased region" description="Basic and acidic residues" evidence="1">
    <location>
        <begin position="13"/>
        <end position="38"/>
    </location>
</feature>
<gene>
    <name evidence="2" type="ORF">AARE701A_LOCUS2186</name>
</gene>
<keyword evidence="3" id="KW-1185">Reference proteome</keyword>
<feature type="compositionally biased region" description="Basic and acidic residues" evidence="1">
    <location>
        <begin position="51"/>
        <end position="65"/>
    </location>
</feature>
<evidence type="ECO:0000313" key="2">
    <source>
        <dbReference type="EMBL" id="CAE5958598.1"/>
    </source>
</evidence>
<feature type="compositionally biased region" description="Polar residues" evidence="1">
    <location>
        <begin position="66"/>
        <end position="77"/>
    </location>
</feature>
<proteinExistence type="predicted"/>
<name>A0A8S1ZFW9_ARAAE</name>
<dbReference type="Proteomes" id="UP000682877">
    <property type="component" value="Chromosome 1"/>
</dbReference>
<reference evidence="2" key="1">
    <citation type="submission" date="2021-01" db="EMBL/GenBank/DDBJ databases">
        <authorList>
            <person name="Bezrukov I."/>
        </authorList>
    </citation>
    <scope>NUCLEOTIDE SEQUENCE</scope>
</reference>
<organism evidence="2 3">
    <name type="scientific">Arabidopsis arenosa</name>
    <name type="common">Sand rock-cress</name>
    <name type="synonym">Cardaminopsis arenosa</name>
    <dbReference type="NCBI Taxonomy" id="38785"/>
    <lineage>
        <taxon>Eukaryota</taxon>
        <taxon>Viridiplantae</taxon>
        <taxon>Streptophyta</taxon>
        <taxon>Embryophyta</taxon>
        <taxon>Tracheophyta</taxon>
        <taxon>Spermatophyta</taxon>
        <taxon>Magnoliopsida</taxon>
        <taxon>eudicotyledons</taxon>
        <taxon>Gunneridae</taxon>
        <taxon>Pentapetalae</taxon>
        <taxon>rosids</taxon>
        <taxon>malvids</taxon>
        <taxon>Brassicales</taxon>
        <taxon>Brassicaceae</taxon>
        <taxon>Camelineae</taxon>
        <taxon>Arabidopsis</taxon>
    </lineage>
</organism>
<feature type="compositionally biased region" description="Basic and acidic residues" evidence="1">
    <location>
        <begin position="98"/>
        <end position="118"/>
    </location>
</feature>
<evidence type="ECO:0000313" key="3">
    <source>
        <dbReference type="Proteomes" id="UP000682877"/>
    </source>
</evidence>
<accession>A0A8S1ZFW9</accession>
<dbReference type="AlphaFoldDB" id="A0A8S1ZFW9"/>
<feature type="region of interest" description="Disordered" evidence="1">
    <location>
        <begin position="1"/>
        <end position="118"/>
    </location>
</feature>
<evidence type="ECO:0000256" key="1">
    <source>
        <dbReference type="SAM" id="MobiDB-lite"/>
    </source>
</evidence>
<sequence length="118" mass="13255">MVGQGGKGQQTARNDETNQTRDLPSKSKQSYHEQETLDRTSTPPPHLITEATKRDNTREEQRDTDLGQNRRNPSSTPSAPPLDSMAETQAALKVAAETNREINNRGTTDENKEQLRWP</sequence>
<protein>
    <submittedName>
        <fullName evidence="2">Uncharacterized protein</fullName>
    </submittedName>
</protein>
<dbReference type="EMBL" id="LR999451">
    <property type="protein sequence ID" value="CAE5958598.1"/>
    <property type="molecule type" value="Genomic_DNA"/>
</dbReference>